<dbReference type="EMBL" id="LXQA010063681">
    <property type="protein sequence ID" value="MCI06961.1"/>
    <property type="molecule type" value="Genomic_DNA"/>
</dbReference>
<name>A0A392P4H5_9FABA</name>
<proteinExistence type="predicted"/>
<reference evidence="1 2" key="1">
    <citation type="journal article" date="2018" name="Front. Plant Sci.">
        <title>Red Clover (Trifolium pratense) and Zigzag Clover (T. medium) - A Picture of Genomic Similarities and Differences.</title>
        <authorList>
            <person name="Dluhosova J."/>
            <person name="Istvanek J."/>
            <person name="Nedelnik J."/>
            <person name="Repkova J."/>
        </authorList>
    </citation>
    <scope>NUCLEOTIDE SEQUENCE [LARGE SCALE GENOMIC DNA]</scope>
    <source>
        <strain evidence="2">cv. 10/8</strain>
        <tissue evidence="1">Leaf</tissue>
    </source>
</reference>
<comment type="caution">
    <text evidence="1">The sequence shown here is derived from an EMBL/GenBank/DDBJ whole genome shotgun (WGS) entry which is preliminary data.</text>
</comment>
<organism evidence="1 2">
    <name type="scientific">Trifolium medium</name>
    <dbReference type="NCBI Taxonomy" id="97028"/>
    <lineage>
        <taxon>Eukaryota</taxon>
        <taxon>Viridiplantae</taxon>
        <taxon>Streptophyta</taxon>
        <taxon>Embryophyta</taxon>
        <taxon>Tracheophyta</taxon>
        <taxon>Spermatophyta</taxon>
        <taxon>Magnoliopsida</taxon>
        <taxon>eudicotyledons</taxon>
        <taxon>Gunneridae</taxon>
        <taxon>Pentapetalae</taxon>
        <taxon>rosids</taxon>
        <taxon>fabids</taxon>
        <taxon>Fabales</taxon>
        <taxon>Fabaceae</taxon>
        <taxon>Papilionoideae</taxon>
        <taxon>50 kb inversion clade</taxon>
        <taxon>NPAAA clade</taxon>
        <taxon>Hologalegina</taxon>
        <taxon>IRL clade</taxon>
        <taxon>Trifolieae</taxon>
        <taxon>Trifolium</taxon>
    </lineage>
</organism>
<evidence type="ECO:0000313" key="1">
    <source>
        <dbReference type="EMBL" id="MCI06961.1"/>
    </source>
</evidence>
<feature type="non-terminal residue" evidence="1">
    <location>
        <position position="1"/>
    </location>
</feature>
<dbReference type="AlphaFoldDB" id="A0A392P4H5"/>
<accession>A0A392P4H5</accession>
<protein>
    <submittedName>
        <fullName evidence="1">Uncharacterized protein</fullName>
    </submittedName>
</protein>
<evidence type="ECO:0000313" key="2">
    <source>
        <dbReference type="Proteomes" id="UP000265520"/>
    </source>
</evidence>
<keyword evidence="2" id="KW-1185">Reference proteome</keyword>
<sequence>VVGLGRRLELPLPDTGLEGMLEFLDLEEGDALPGGGAFVVWSSFVAVTSEGPVNLCTTSLNPSVFV</sequence>
<dbReference type="Proteomes" id="UP000265520">
    <property type="component" value="Unassembled WGS sequence"/>
</dbReference>